<dbReference type="GO" id="GO:0005840">
    <property type="term" value="C:ribosome"/>
    <property type="evidence" value="ECO:0007669"/>
    <property type="project" value="UniProtKB-KW"/>
</dbReference>
<keyword evidence="4" id="KW-0687">Ribonucleoprotein</keyword>
<sequence>MIFRKATKNDVPQIVKLLVTDKLGKLRENYNNPLPTYYYNAFDFINKDVNQELMVVENQEDPKILASFQLTFIPYLSYRGSLRAQIENVMVREDLRGQGIGKQIFEWAIIRAKERKAHVLQLTSDKLRPRAIKFYKNLGFVATHEGMKLHFK</sequence>
<dbReference type="PANTHER" id="PTHR10545">
    <property type="entry name" value="DIAMINE N-ACETYLTRANSFERASE"/>
    <property type="match status" value="1"/>
</dbReference>
<evidence type="ECO:0000313" key="5">
    <source>
        <dbReference type="Proteomes" id="UP000256429"/>
    </source>
</evidence>
<keyword evidence="5" id="KW-1185">Reference proteome</keyword>
<dbReference type="InterPro" id="IPR016181">
    <property type="entry name" value="Acyl_CoA_acyltransferase"/>
</dbReference>
<dbReference type="AlphaFoldDB" id="A0A3D9RSX1"/>
<dbReference type="InterPro" id="IPR000182">
    <property type="entry name" value="GNAT_dom"/>
</dbReference>
<dbReference type="InterPro" id="IPR051016">
    <property type="entry name" value="Diverse_Substrate_AcTransf"/>
</dbReference>
<dbReference type="SUPFAM" id="SSF55729">
    <property type="entry name" value="Acyl-CoA N-acyltransferases (Nat)"/>
    <property type="match status" value="1"/>
</dbReference>
<evidence type="ECO:0000256" key="2">
    <source>
        <dbReference type="ARBA" id="ARBA00023315"/>
    </source>
</evidence>
<dbReference type="Proteomes" id="UP000256429">
    <property type="component" value="Unassembled WGS sequence"/>
</dbReference>
<keyword evidence="4" id="KW-0689">Ribosomal protein</keyword>
<comment type="caution">
    <text evidence="4">The sequence shown here is derived from an EMBL/GenBank/DDBJ whole genome shotgun (WGS) entry which is preliminary data.</text>
</comment>
<dbReference type="Gene3D" id="3.40.630.30">
    <property type="match status" value="1"/>
</dbReference>
<dbReference type="PROSITE" id="PS51186">
    <property type="entry name" value="GNAT"/>
    <property type="match status" value="1"/>
</dbReference>
<evidence type="ECO:0000259" key="3">
    <source>
        <dbReference type="PROSITE" id="PS51186"/>
    </source>
</evidence>
<feature type="domain" description="N-acetyltransferase" evidence="3">
    <location>
        <begin position="1"/>
        <end position="152"/>
    </location>
</feature>
<dbReference type="OrthoDB" id="9789603at2"/>
<evidence type="ECO:0000256" key="1">
    <source>
        <dbReference type="ARBA" id="ARBA00022679"/>
    </source>
</evidence>
<keyword evidence="1" id="KW-0808">Transferase</keyword>
<dbReference type="RefSeq" id="WP_115882139.1">
    <property type="nucleotide sequence ID" value="NZ_QTTQ01000012.1"/>
</dbReference>
<dbReference type="EMBL" id="QTTQ01000012">
    <property type="protein sequence ID" value="REE79805.1"/>
    <property type="molecule type" value="Genomic_DNA"/>
</dbReference>
<dbReference type="PANTHER" id="PTHR10545:SF29">
    <property type="entry name" value="GH14572P-RELATED"/>
    <property type="match status" value="1"/>
</dbReference>
<dbReference type="Pfam" id="PF00583">
    <property type="entry name" value="Acetyltransf_1"/>
    <property type="match status" value="1"/>
</dbReference>
<dbReference type="CDD" id="cd04301">
    <property type="entry name" value="NAT_SF"/>
    <property type="match status" value="1"/>
</dbReference>
<proteinExistence type="predicted"/>
<dbReference type="GO" id="GO:0008080">
    <property type="term" value="F:N-acetyltransferase activity"/>
    <property type="evidence" value="ECO:0007669"/>
    <property type="project" value="TreeGrafter"/>
</dbReference>
<protein>
    <submittedName>
        <fullName evidence="4">Ribosomal protein S18 acetylase RimI-like enzyme</fullName>
    </submittedName>
</protein>
<organism evidence="4 5">
    <name type="scientific">Lutibacter oceani</name>
    <dbReference type="NCBI Taxonomy" id="1853311"/>
    <lineage>
        <taxon>Bacteria</taxon>
        <taxon>Pseudomonadati</taxon>
        <taxon>Bacteroidota</taxon>
        <taxon>Flavobacteriia</taxon>
        <taxon>Flavobacteriales</taxon>
        <taxon>Flavobacteriaceae</taxon>
        <taxon>Lutibacter</taxon>
    </lineage>
</organism>
<name>A0A3D9RSX1_9FLAO</name>
<reference evidence="4 5" key="1">
    <citation type="submission" date="2018-08" db="EMBL/GenBank/DDBJ databases">
        <title>Genomic Encyclopedia of Type Strains, Phase III (KMG-III): the genomes of soil and plant-associated and newly described type strains.</title>
        <authorList>
            <person name="Whitman W."/>
        </authorList>
    </citation>
    <scope>NUCLEOTIDE SEQUENCE [LARGE SCALE GENOMIC DNA]</scope>
    <source>
        <strain evidence="4 5">325-5</strain>
    </source>
</reference>
<keyword evidence="2" id="KW-0012">Acyltransferase</keyword>
<evidence type="ECO:0000313" key="4">
    <source>
        <dbReference type="EMBL" id="REE79805.1"/>
    </source>
</evidence>
<gene>
    <name evidence="4" type="ORF">BX611_2701</name>
</gene>
<accession>A0A3D9RSX1</accession>